<protein>
    <submittedName>
        <fullName evidence="1">Uncharacterized protein</fullName>
    </submittedName>
</protein>
<feature type="non-terminal residue" evidence="1">
    <location>
        <position position="1"/>
    </location>
</feature>
<dbReference type="Gene3D" id="2.60.120.260">
    <property type="entry name" value="Galactose-binding domain-like"/>
    <property type="match status" value="1"/>
</dbReference>
<dbReference type="Pfam" id="PF13287">
    <property type="entry name" value="Fn3_assoc"/>
    <property type="match status" value="1"/>
</dbReference>
<reference evidence="1" key="1">
    <citation type="submission" date="2018-05" db="EMBL/GenBank/DDBJ databases">
        <authorList>
            <person name="Lanie J.A."/>
            <person name="Ng W.-L."/>
            <person name="Kazmierczak K.M."/>
            <person name="Andrzejewski T.M."/>
            <person name="Davidsen T.M."/>
            <person name="Wayne K.J."/>
            <person name="Tettelin H."/>
            <person name="Glass J.I."/>
            <person name="Rusch D."/>
            <person name="Podicherti R."/>
            <person name="Tsui H.-C.T."/>
            <person name="Winkler M.E."/>
        </authorList>
    </citation>
    <scope>NUCLEOTIDE SEQUENCE</scope>
</reference>
<feature type="non-terminal residue" evidence="1">
    <location>
        <position position="509"/>
    </location>
</feature>
<evidence type="ECO:0000313" key="1">
    <source>
        <dbReference type="EMBL" id="SVB68741.1"/>
    </source>
</evidence>
<dbReference type="InterPro" id="IPR014867">
    <property type="entry name" value="Spore_coat_CotH_CotH2/3/7"/>
</dbReference>
<proteinExistence type="predicted"/>
<dbReference type="InterPro" id="IPR026876">
    <property type="entry name" value="Fn3_assoc_repeat"/>
</dbReference>
<dbReference type="Pfam" id="PF08757">
    <property type="entry name" value="CotH"/>
    <property type="match status" value="1"/>
</dbReference>
<sequence>WETIINWGDQWNYFIGSQPPPSNWNQINFNPNSWDNGPSGFGYGDNDDNTVIAPATSIYIRKSFYISDSEHVKKIALHIDYDDGFVAYLNGSEFARSNVVGSPPSFDQGTEGWIEAQMYNGGSPALYWVDSLDTWVADGQNVLAIQVHNFDINSSDMSCIPFLTIGRDIVIDGASEVADEINLPGSMLHTNFKISSTGETIIITDSDSSHIDSLYTQNLFPDVSIGRINDGEYIGMFMSPTPGGPNGEESVSGVLAELSFSHSAGFYDESQMFIGVYSDDDDVDIYYSLDGTEPNTDSYLYTSPIFIQGNKVVRAASYKSGWLKSPIKTATFILDNDSYGLPTIFLSTAPENFFDYYTGIYVMGPNASPDYPHFGANFWEDWEKPIYIEVLETDGTYFSSPAGVKIFGGWSRGQDQKSFSLFARGYYGANEFDYPLFPDLDIDSYQSFVLRNSGNDWNFTMLRDGYMTSLFDNIDLDYQAYRPMLVYLNGEFWGLYNLREKVNEHFIAG</sequence>
<dbReference type="AlphaFoldDB" id="A0A382G3H3"/>
<accession>A0A382G3H3</accession>
<name>A0A382G3H3_9ZZZZ</name>
<dbReference type="EMBL" id="UINC01052888">
    <property type="protein sequence ID" value="SVB68741.1"/>
    <property type="molecule type" value="Genomic_DNA"/>
</dbReference>
<organism evidence="1">
    <name type="scientific">marine metagenome</name>
    <dbReference type="NCBI Taxonomy" id="408172"/>
    <lineage>
        <taxon>unclassified sequences</taxon>
        <taxon>metagenomes</taxon>
        <taxon>ecological metagenomes</taxon>
    </lineage>
</organism>
<gene>
    <name evidence="1" type="ORF">METZ01_LOCUS221595</name>
</gene>